<sequence length="391" mass="43843">MGDQKAQQAGHARANELLLLQLTSRIKANPSVDLSDILAQQTSSYPKLRRSLAGQEQTQGAGERAAPPAPQPQSAYQLEASGTPQIIHPIHPLLSQRLKLPIEAGAWLHPTQNFSKESIAILNKAIRNGTPLGSAGGTPVVNLGSSIVVKFGRSLSTDQIKVLQWIKAQDSRFPVPDALGALETTDRTYLFMTLAEGVPLEKVWQDLSVLQKTSIRSQLNRIFERLRLFSHPQHSPLGSLSSRCTDMRRSERTSSVTISSEADFNDFLCSHPQRARSRWIKLIRNSMRDDHRIVMTHGDLHPKNIMVTWDGCTASGPQSHVPNAEIRIQITSLLDWEFSGWYPQYWEFVKALNTIGRRDPMSDWIEYLPPSIGVWMVEYALDSQISRWLGE</sequence>
<dbReference type="HOGENOM" id="CLU_021768_10_0_1"/>
<dbReference type="eggNOG" id="ENOG502SMG7">
    <property type="taxonomic scope" value="Eukaryota"/>
</dbReference>
<protein>
    <recommendedName>
        <fullName evidence="2">Aminoglycoside phosphotransferase domain-containing protein</fullName>
    </recommendedName>
</protein>
<dbReference type="Proteomes" id="UP000019373">
    <property type="component" value="Unassembled WGS sequence"/>
</dbReference>
<dbReference type="OMA" id="GTPRRCK"/>
<dbReference type="Gene3D" id="3.90.1200.10">
    <property type="match status" value="1"/>
</dbReference>
<evidence type="ECO:0000313" key="3">
    <source>
        <dbReference type="EMBL" id="ERF74380.1"/>
    </source>
</evidence>
<dbReference type="InterPro" id="IPR051678">
    <property type="entry name" value="AGP_Transferase"/>
</dbReference>
<dbReference type="GeneID" id="19237121"/>
<dbReference type="Pfam" id="PF01636">
    <property type="entry name" value="APH"/>
    <property type="match status" value="1"/>
</dbReference>
<evidence type="ECO:0000313" key="4">
    <source>
        <dbReference type="Proteomes" id="UP000019373"/>
    </source>
</evidence>
<dbReference type="AlphaFoldDB" id="U1HUQ0"/>
<dbReference type="PANTHER" id="PTHR21310">
    <property type="entry name" value="AMINOGLYCOSIDE PHOSPHOTRANSFERASE-RELATED-RELATED"/>
    <property type="match status" value="1"/>
</dbReference>
<evidence type="ECO:0000256" key="1">
    <source>
        <dbReference type="SAM" id="MobiDB-lite"/>
    </source>
</evidence>
<dbReference type="RefSeq" id="XP_007800090.1">
    <property type="nucleotide sequence ID" value="XM_007801899.1"/>
</dbReference>
<gene>
    <name evidence="3" type="ORF">EPUS_02067</name>
</gene>
<dbReference type="PANTHER" id="PTHR21310:SF58">
    <property type="entry name" value="AMINOGLYCOSIDE PHOSPHOTRANSFERASE DOMAIN-CONTAINING PROTEIN"/>
    <property type="match status" value="1"/>
</dbReference>
<organism evidence="3 4">
    <name type="scientific">Endocarpon pusillum (strain Z07020 / HMAS-L-300199)</name>
    <name type="common">Lichen-forming fungus</name>
    <dbReference type="NCBI Taxonomy" id="1263415"/>
    <lineage>
        <taxon>Eukaryota</taxon>
        <taxon>Fungi</taxon>
        <taxon>Dikarya</taxon>
        <taxon>Ascomycota</taxon>
        <taxon>Pezizomycotina</taxon>
        <taxon>Eurotiomycetes</taxon>
        <taxon>Chaetothyriomycetidae</taxon>
        <taxon>Verrucariales</taxon>
        <taxon>Verrucariaceae</taxon>
        <taxon>Endocarpon</taxon>
    </lineage>
</organism>
<dbReference type="InterPro" id="IPR002575">
    <property type="entry name" value="Aminoglycoside_PTrfase"/>
</dbReference>
<proteinExistence type="predicted"/>
<dbReference type="SUPFAM" id="SSF56112">
    <property type="entry name" value="Protein kinase-like (PK-like)"/>
    <property type="match status" value="1"/>
</dbReference>
<dbReference type="OrthoDB" id="2906425at2759"/>
<feature type="domain" description="Aminoglycoside phosphotransferase" evidence="2">
    <location>
        <begin position="157"/>
        <end position="311"/>
    </location>
</feature>
<keyword evidence="4" id="KW-1185">Reference proteome</keyword>
<dbReference type="EMBL" id="KE720882">
    <property type="protein sequence ID" value="ERF74380.1"/>
    <property type="molecule type" value="Genomic_DNA"/>
</dbReference>
<dbReference type="InterPro" id="IPR011009">
    <property type="entry name" value="Kinase-like_dom_sf"/>
</dbReference>
<name>U1HUQ0_ENDPU</name>
<evidence type="ECO:0000259" key="2">
    <source>
        <dbReference type="Pfam" id="PF01636"/>
    </source>
</evidence>
<reference evidence="4" key="1">
    <citation type="journal article" date="2014" name="BMC Genomics">
        <title>Genome characteristics reveal the impact of lichenization on lichen-forming fungus Endocarpon pusillum Hedwig (Verrucariales, Ascomycota).</title>
        <authorList>
            <person name="Wang Y.-Y."/>
            <person name="Liu B."/>
            <person name="Zhang X.-Y."/>
            <person name="Zhou Q.-M."/>
            <person name="Zhang T."/>
            <person name="Li H."/>
            <person name="Yu Y.-F."/>
            <person name="Zhang X.-L."/>
            <person name="Hao X.-Y."/>
            <person name="Wang M."/>
            <person name="Wang L."/>
            <person name="Wei J.-C."/>
        </authorList>
    </citation>
    <scope>NUCLEOTIDE SEQUENCE [LARGE SCALE GENOMIC DNA]</scope>
    <source>
        <strain evidence="4">Z07020 / HMAS-L-300199</strain>
    </source>
</reference>
<feature type="region of interest" description="Disordered" evidence="1">
    <location>
        <begin position="45"/>
        <end position="74"/>
    </location>
</feature>
<accession>U1HUQ0</accession>